<feature type="transmembrane region" description="Helical" evidence="6">
    <location>
        <begin position="196"/>
        <end position="216"/>
    </location>
</feature>
<comment type="subcellular location">
    <subcellularLocation>
        <location evidence="1">Cell membrane</location>
        <topology evidence="1">Multi-pass membrane protein</topology>
    </subcellularLocation>
</comment>
<dbReference type="GO" id="GO:0005886">
    <property type="term" value="C:plasma membrane"/>
    <property type="evidence" value="ECO:0007669"/>
    <property type="project" value="UniProtKB-SubCell"/>
</dbReference>
<accession>A0A2U2BT59</accession>
<dbReference type="InterPro" id="IPR017039">
    <property type="entry name" value="Virul_fac_BrkB"/>
</dbReference>
<feature type="transmembrane region" description="Helical" evidence="6">
    <location>
        <begin position="265"/>
        <end position="290"/>
    </location>
</feature>
<organism evidence="7 8">
    <name type="scientific">Marinicauda salina</name>
    <dbReference type="NCBI Taxonomy" id="2135793"/>
    <lineage>
        <taxon>Bacteria</taxon>
        <taxon>Pseudomonadati</taxon>
        <taxon>Pseudomonadota</taxon>
        <taxon>Alphaproteobacteria</taxon>
        <taxon>Maricaulales</taxon>
        <taxon>Maricaulaceae</taxon>
        <taxon>Marinicauda</taxon>
    </lineage>
</organism>
<gene>
    <name evidence="7" type="ORF">DDZ18_05560</name>
</gene>
<evidence type="ECO:0000313" key="8">
    <source>
        <dbReference type="Proteomes" id="UP000245168"/>
    </source>
</evidence>
<evidence type="ECO:0000256" key="1">
    <source>
        <dbReference type="ARBA" id="ARBA00004651"/>
    </source>
</evidence>
<sequence length="302" mass="32336">MTRTKRILVRVRRARDLVMGVAPIRVTVRAINRMMAREVMLFAGGASFFALLALFPAVLVGVSVYGLLFSADDALNQLSSLQVAEVLPPTAYGFLQSQLSQIAGAPRLSLGLQSTIAVVILLFAAGRGAKALIAGLNQIAGRGDLRNVLHFNLLAMALVLAGGGLLVASNLIILAVPNLVRPALDWLGAEGIDIRFVFNEWTTATIAMIVALMLLYRYLMQRAGETSWSASFISASVATGLWLAISNGFTFYVSTIVNPSAYGSLGALIVFLLWIYWASYAVFFGGALAVEIDKLRGETAPP</sequence>
<dbReference type="PIRSF" id="PIRSF035875">
    <property type="entry name" value="RNase_BN"/>
    <property type="match status" value="1"/>
</dbReference>
<evidence type="ECO:0000256" key="4">
    <source>
        <dbReference type="ARBA" id="ARBA00022989"/>
    </source>
</evidence>
<feature type="transmembrane region" description="Helical" evidence="6">
    <location>
        <begin position="39"/>
        <end position="68"/>
    </location>
</feature>
<dbReference type="PANTHER" id="PTHR30213">
    <property type="entry name" value="INNER MEMBRANE PROTEIN YHJD"/>
    <property type="match status" value="1"/>
</dbReference>
<evidence type="ECO:0000256" key="6">
    <source>
        <dbReference type="SAM" id="Phobius"/>
    </source>
</evidence>
<keyword evidence="4 6" id="KW-1133">Transmembrane helix</keyword>
<keyword evidence="5 6" id="KW-0472">Membrane</keyword>
<protein>
    <submittedName>
        <fullName evidence="7">YihY/virulence factor BrkB family protein</fullName>
    </submittedName>
</protein>
<name>A0A2U2BT59_9PROT</name>
<evidence type="ECO:0000313" key="7">
    <source>
        <dbReference type="EMBL" id="PWE17166.1"/>
    </source>
</evidence>
<evidence type="ECO:0000256" key="3">
    <source>
        <dbReference type="ARBA" id="ARBA00022692"/>
    </source>
</evidence>
<feature type="transmembrane region" description="Helical" evidence="6">
    <location>
        <begin position="228"/>
        <end position="245"/>
    </location>
</feature>
<keyword evidence="8" id="KW-1185">Reference proteome</keyword>
<feature type="transmembrane region" description="Helical" evidence="6">
    <location>
        <begin position="116"/>
        <end position="136"/>
    </location>
</feature>
<dbReference type="EMBL" id="QEXV01000003">
    <property type="protein sequence ID" value="PWE17166.1"/>
    <property type="molecule type" value="Genomic_DNA"/>
</dbReference>
<dbReference type="RefSeq" id="WP_109252397.1">
    <property type="nucleotide sequence ID" value="NZ_QEXV01000003.1"/>
</dbReference>
<dbReference type="AlphaFoldDB" id="A0A2U2BT59"/>
<comment type="caution">
    <text evidence="7">The sequence shown here is derived from an EMBL/GenBank/DDBJ whole genome shotgun (WGS) entry which is preliminary data.</text>
</comment>
<evidence type="ECO:0000256" key="2">
    <source>
        <dbReference type="ARBA" id="ARBA00022475"/>
    </source>
</evidence>
<keyword evidence="2" id="KW-1003">Cell membrane</keyword>
<reference evidence="8" key="1">
    <citation type="submission" date="2018-05" db="EMBL/GenBank/DDBJ databases">
        <authorList>
            <person name="Liu B.-T."/>
        </authorList>
    </citation>
    <scope>NUCLEOTIDE SEQUENCE [LARGE SCALE GENOMIC DNA]</scope>
    <source>
        <strain evidence="8">WD6-1</strain>
    </source>
</reference>
<keyword evidence="3 6" id="KW-0812">Transmembrane</keyword>
<feature type="transmembrane region" description="Helical" evidence="6">
    <location>
        <begin position="148"/>
        <end position="176"/>
    </location>
</feature>
<dbReference type="Pfam" id="PF03631">
    <property type="entry name" value="Virul_fac_BrkB"/>
    <property type="match status" value="1"/>
</dbReference>
<dbReference type="Proteomes" id="UP000245168">
    <property type="component" value="Unassembled WGS sequence"/>
</dbReference>
<proteinExistence type="predicted"/>
<dbReference type="OrthoDB" id="9781030at2"/>
<dbReference type="PANTHER" id="PTHR30213:SF0">
    <property type="entry name" value="UPF0761 MEMBRANE PROTEIN YIHY"/>
    <property type="match status" value="1"/>
</dbReference>
<evidence type="ECO:0000256" key="5">
    <source>
        <dbReference type="ARBA" id="ARBA00023136"/>
    </source>
</evidence>